<sequence>MPRRRHRERRPAVTREHTPRPGHTWETTVRPLEQLVEDGQPEPRPSRAARRAAARGKRKDRQ</sequence>
<dbReference type="Proteomes" id="UP000032066">
    <property type="component" value="Unassembled WGS sequence"/>
</dbReference>
<protein>
    <submittedName>
        <fullName evidence="2">Uncharacterized protein</fullName>
    </submittedName>
</protein>
<evidence type="ECO:0000313" key="2">
    <source>
        <dbReference type="EMBL" id="KIQ67365.1"/>
    </source>
</evidence>
<proteinExistence type="predicted"/>
<organism evidence="2 3">
    <name type="scientific">Kitasatospora griseola</name>
    <name type="common">Streptomyces griseolosporeus</name>
    <dbReference type="NCBI Taxonomy" id="2064"/>
    <lineage>
        <taxon>Bacteria</taxon>
        <taxon>Bacillati</taxon>
        <taxon>Actinomycetota</taxon>
        <taxon>Actinomycetes</taxon>
        <taxon>Kitasatosporales</taxon>
        <taxon>Streptomycetaceae</taxon>
        <taxon>Kitasatospora</taxon>
    </lineage>
</organism>
<dbReference type="PATRIC" id="fig|2064.6.peg.1433"/>
<dbReference type="STRING" id="2064.TR51_06525"/>
<dbReference type="EMBL" id="JXZB01000001">
    <property type="protein sequence ID" value="KIQ67365.1"/>
    <property type="molecule type" value="Genomic_DNA"/>
</dbReference>
<reference evidence="2 3" key="1">
    <citation type="submission" date="2015-02" db="EMBL/GenBank/DDBJ databases">
        <title>Draft genome sequence of Kitasatospora griseola MF730-N6, a bafilomycin, terpentecin and satosporin producer.</title>
        <authorList>
            <person name="Arens J.C."/>
            <person name="Haltli B."/>
            <person name="Kerr R.G."/>
        </authorList>
    </citation>
    <scope>NUCLEOTIDE SEQUENCE [LARGE SCALE GENOMIC DNA]</scope>
    <source>
        <strain evidence="2 3">MF730-N6</strain>
    </source>
</reference>
<dbReference type="AlphaFoldDB" id="A0A0D0NG97"/>
<gene>
    <name evidence="2" type="ORF">TR51_06525</name>
</gene>
<feature type="region of interest" description="Disordered" evidence="1">
    <location>
        <begin position="1"/>
        <end position="62"/>
    </location>
</feature>
<feature type="compositionally biased region" description="Basic and acidic residues" evidence="1">
    <location>
        <begin position="10"/>
        <end position="19"/>
    </location>
</feature>
<name>A0A0D0NG97_KITGR</name>
<evidence type="ECO:0000256" key="1">
    <source>
        <dbReference type="SAM" id="MobiDB-lite"/>
    </source>
</evidence>
<accession>A0A0D0NG97</accession>
<comment type="caution">
    <text evidence="2">The sequence shown here is derived from an EMBL/GenBank/DDBJ whole genome shotgun (WGS) entry which is preliminary data.</text>
</comment>
<feature type="compositionally biased region" description="Basic residues" evidence="1">
    <location>
        <begin position="47"/>
        <end position="62"/>
    </location>
</feature>
<evidence type="ECO:0000313" key="3">
    <source>
        <dbReference type="Proteomes" id="UP000032066"/>
    </source>
</evidence>
<keyword evidence="3" id="KW-1185">Reference proteome</keyword>